<name>A0A0C2W163_9BACL</name>
<dbReference type="GO" id="GO:0006508">
    <property type="term" value="P:proteolysis"/>
    <property type="evidence" value="ECO:0007669"/>
    <property type="project" value="UniProtKB-KW"/>
</dbReference>
<dbReference type="InterPro" id="IPR007253">
    <property type="entry name" value="Cell_wall-bd_2"/>
</dbReference>
<evidence type="ECO:0000313" key="7">
    <source>
        <dbReference type="Proteomes" id="UP000031938"/>
    </source>
</evidence>
<dbReference type="InterPro" id="IPR051922">
    <property type="entry name" value="Bact_Sporulation_Assoc"/>
</dbReference>
<dbReference type="STRING" id="889306.KP78_13460"/>
<comment type="similarity">
    <text evidence="1">Belongs to the peptidase C40 family.</text>
</comment>
<dbReference type="PATRIC" id="fig|889306.3.peg.1355"/>
<dbReference type="EMBL" id="JXRP01000009">
    <property type="protein sequence ID" value="KIL49878.1"/>
    <property type="molecule type" value="Genomic_DNA"/>
</dbReference>
<dbReference type="AlphaFoldDB" id="A0A0C2W163"/>
<evidence type="ECO:0000256" key="2">
    <source>
        <dbReference type="ARBA" id="ARBA00022670"/>
    </source>
</evidence>
<dbReference type="PROSITE" id="PS51935">
    <property type="entry name" value="NLPC_P60"/>
    <property type="match status" value="1"/>
</dbReference>
<dbReference type="Gene3D" id="3.40.50.12090">
    <property type="match status" value="2"/>
</dbReference>
<dbReference type="Proteomes" id="UP000031938">
    <property type="component" value="Unassembled WGS sequence"/>
</dbReference>
<evidence type="ECO:0000256" key="3">
    <source>
        <dbReference type="ARBA" id="ARBA00022801"/>
    </source>
</evidence>
<dbReference type="SUPFAM" id="SSF54001">
    <property type="entry name" value="Cysteine proteinases"/>
    <property type="match status" value="1"/>
</dbReference>
<dbReference type="RefSeq" id="WP_041087154.1">
    <property type="nucleotide sequence ID" value="NZ_JXRP01000009.1"/>
</dbReference>
<dbReference type="Gene3D" id="3.90.1720.10">
    <property type="entry name" value="endopeptidase domain like (from Nostoc punctiforme)"/>
    <property type="match status" value="1"/>
</dbReference>
<dbReference type="OrthoDB" id="363232at2"/>
<dbReference type="PANTHER" id="PTHR30032:SF8">
    <property type="entry name" value="GERMINATION-SPECIFIC N-ACETYLMURAMOYL-L-ALANINE AMIDASE"/>
    <property type="match status" value="1"/>
</dbReference>
<dbReference type="PANTHER" id="PTHR30032">
    <property type="entry name" value="N-ACETYLMURAMOYL-L-ALANINE AMIDASE-RELATED"/>
    <property type="match status" value="1"/>
</dbReference>
<dbReference type="InterPro" id="IPR000064">
    <property type="entry name" value="NLP_P60_dom"/>
</dbReference>
<gene>
    <name evidence="6" type="ORF">KP78_13460</name>
</gene>
<dbReference type="Pfam" id="PF00877">
    <property type="entry name" value="NLPC_P60"/>
    <property type="match status" value="1"/>
</dbReference>
<evidence type="ECO:0000313" key="6">
    <source>
        <dbReference type="EMBL" id="KIL49878.1"/>
    </source>
</evidence>
<evidence type="ECO:0000256" key="1">
    <source>
        <dbReference type="ARBA" id="ARBA00007074"/>
    </source>
</evidence>
<keyword evidence="7" id="KW-1185">Reference proteome</keyword>
<dbReference type="Pfam" id="PF04122">
    <property type="entry name" value="CW_binding_2"/>
    <property type="match status" value="3"/>
</dbReference>
<evidence type="ECO:0000256" key="4">
    <source>
        <dbReference type="ARBA" id="ARBA00022807"/>
    </source>
</evidence>
<keyword evidence="3" id="KW-0378">Hydrolase</keyword>
<protein>
    <recommendedName>
        <fullName evidence="5">NlpC/P60 domain-containing protein</fullName>
    </recommendedName>
</protein>
<reference evidence="6 7" key="1">
    <citation type="submission" date="2015-01" db="EMBL/GenBank/DDBJ databases">
        <title>Genome sequencing of Jeotgalibacillus soli.</title>
        <authorList>
            <person name="Goh K.M."/>
            <person name="Chan K.-G."/>
            <person name="Yaakop A.S."/>
            <person name="Ee R."/>
            <person name="Gan H.M."/>
            <person name="Chan C.S."/>
        </authorList>
    </citation>
    <scope>NUCLEOTIDE SEQUENCE [LARGE SCALE GENOMIC DNA]</scope>
    <source>
        <strain evidence="6 7">P9</strain>
    </source>
</reference>
<dbReference type="GO" id="GO:0008234">
    <property type="term" value="F:cysteine-type peptidase activity"/>
    <property type="evidence" value="ECO:0007669"/>
    <property type="project" value="UniProtKB-KW"/>
</dbReference>
<accession>A0A0C2W163</accession>
<dbReference type="InterPro" id="IPR038765">
    <property type="entry name" value="Papain-like_cys_pep_sf"/>
</dbReference>
<comment type="caution">
    <text evidence="6">The sequence shown here is derived from an EMBL/GenBank/DDBJ whole genome shotgun (WGS) entry which is preliminary data.</text>
</comment>
<evidence type="ECO:0000259" key="5">
    <source>
        <dbReference type="PROSITE" id="PS51935"/>
    </source>
</evidence>
<proteinExistence type="inferred from homology"/>
<organism evidence="6 7">
    <name type="scientific">Jeotgalibacillus soli</name>
    <dbReference type="NCBI Taxonomy" id="889306"/>
    <lineage>
        <taxon>Bacteria</taxon>
        <taxon>Bacillati</taxon>
        <taxon>Bacillota</taxon>
        <taxon>Bacilli</taxon>
        <taxon>Bacillales</taxon>
        <taxon>Caryophanaceae</taxon>
        <taxon>Jeotgalibacillus</taxon>
    </lineage>
</organism>
<feature type="domain" description="NlpC/P60" evidence="5">
    <location>
        <begin position="320"/>
        <end position="439"/>
    </location>
</feature>
<keyword evidence="4" id="KW-0788">Thiol protease</keyword>
<sequence length="441" mass="47476">MKLFKNPVTFIVTLLFLSLFLHDKVEASSFEINRIYGADRDETAVKVSQQGWSTGSSTVVLAVSNNFPDALAGAPLAHKLKAPILLTGKDHIDATVVNELKRLKTTKAIILGGPSIISLNVEKQLSSLGIASERIYGEDRYETSVKIAEKIGGTKAIVVNGSNFADSLAIASFASVNQYPILLTSKQEVNRHVKNIVTKYSSTYIIGGTGVVSDAVARQLPKPYRIAGQDRYETAAKVVQELYPAKMSTSTVATGEGFADALTGSVFAAKKKEPVILVRKSAMPAPVRTVLENKGVTKVNVIGGNQVVQDAAFAKPVPKVDVSAQIVATAKLYIGTPYKWGGTTPAGFDCSGYLTYVFKTKHGIHIPRTTAEIWNYGIKVSSPKVGDVVMFETYKPGPSHAGIYIGNNQFIHSGDRGVEISSLSNSYWKNAYLGSVDIINK</sequence>
<keyword evidence="2" id="KW-0645">Protease</keyword>